<reference evidence="1 2" key="1">
    <citation type="journal article" date="2016" name="Genome Announc.">
        <title>Draft Genome Sequence of the Thermotolerant Cyanobacterium Desertifilum sp. IPPAS B-1220.</title>
        <authorList>
            <person name="Mironov K.S."/>
            <person name="Sinetova M.A."/>
            <person name="Bolatkhan K."/>
            <person name="Zayadan B.K."/>
            <person name="Ustinova V.V."/>
            <person name="Kupriyanova E.V."/>
            <person name="Skrypnik A.N."/>
            <person name="Gogoleva N.E."/>
            <person name="Gogolev Y.V."/>
            <person name="Los D.A."/>
        </authorList>
    </citation>
    <scope>NUCLEOTIDE SEQUENCE [LARGE SCALE GENOMIC DNA]</scope>
    <source>
        <strain evidence="1 2">IPPAS B-1220</strain>
    </source>
</reference>
<name>A0ACD5H183_9CYAN</name>
<accession>A0ACD5H183</accession>
<proteinExistence type="predicted"/>
<evidence type="ECO:0000313" key="2">
    <source>
        <dbReference type="Proteomes" id="UP000095472"/>
    </source>
</evidence>
<keyword evidence="2" id="KW-1185">Reference proteome</keyword>
<dbReference type="Proteomes" id="UP000095472">
    <property type="component" value="Chromosome"/>
</dbReference>
<protein>
    <submittedName>
        <fullName evidence="1">Uncharacterized protein</fullName>
    </submittedName>
</protein>
<gene>
    <name evidence="1" type="ORF">BH720_018670</name>
</gene>
<organism evidence="1 2">
    <name type="scientific">Desertifilum tharense IPPAS B-1220</name>
    <dbReference type="NCBI Taxonomy" id="1781255"/>
    <lineage>
        <taxon>Bacteria</taxon>
        <taxon>Bacillati</taxon>
        <taxon>Cyanobacteriota</taxon>
        <taxon>Cyanophyceae</taxon>
        <taxon>Desertifilales</taxon>
        <taxon>Desertifilaceae</taxon>
        <taxon>Desertifilum</taxon>
    </lineage>
</organism>
<dbReference type="EMBL" id="CP182909">
    <property type="protein sequence ID" value="XPM66988.1"/>
    <property type="molecule type" value="Genomic_DNA"/>
</dbReference>
<sequence length="57" mass="6716">MSDVVQWLAQIKELKEQLAQAQQERDEAYATASNWQRLYDTEYSTTTHRRPFSAIDP</sequence>
<evidence type="ECO:0000313" key="1">
    <source>
        <dbReference type="EMBL" id="XPM66988.1"/>
    </source>
</evidence>